<evidence type="ECO:0000256" key="2">
    <source>
        <dbReference type="ARBA" id="ARBA00022448"/>
    </source>
</evidence>
<reference evidence="15 16" key="1">
    <citation type="journal article" date="2018" name="Nat. Ecol. Evol.">
        <title>Genomic signatures of mitonuclear coevolution across populations of Tigriopus californicus.</title>
        <authorList>
            <person name="Barreto F.S."/>
            <person name="Watson E.T."/>
            <person name="Lima T.G."/>
            <person name="Willett C.S."/>
            <person name="Edmands S."/>
            <person name="Li W."/>
            <person name="Burton R.S."/>
        </authorList>
    </citation>
    <scope>NUCLEOTIDE SEQUENCE [LARGE SCALE GENOMIC DNA]</scope>
    <source>
        <strain evidence="15 16">San Diego</strain>
    </source>
</reference>
<dbReference type="InterPro" id="IPR003131">
    <property type="entry name" value="T1-type_BTB"/>
</dbReference>
<gene>
    <name evidence="15" type="ORF">TCAL_06185</name>
</gene>
<evidence type="ECO:0008006" key="17">
    <source>
        <dbReference type="Google" id="ProtNLM"/>
    </source>
</evidence>
<dbReference type="AlphaFoldDB" id="A0A553PMA9"/>
<dbReference type="Pfam" id="PF00520">
    <property type="entry name" value="Ion_trans"/>
    <property type="match status" value="1"/>
</dbReference>
<dbReference type="SUPFAM" id="SSF54695">
    <property type="entry name" value="POZ domain"/>
    <property type="match status" value="1"/>
</dbReference>
<keyword evidence="6" id="KW-0851">Voltage-gated channel</keyword>
<evidence type="ECO:0000256" key="7">
    <source>
        <dbReference type="ARBA" id="ARBA00022958"/>
    </source>
</evidence>
<dbReference type="EMBL" id="VCGU01000003">
    <property type="protein sequence ID" value="TRY78810.1"/>
    <property type="molecule type" value="Genomic_DNA"/>
</dbReference>
<keyword evidence="8 12" id="KW-1133">Transmembrane helix</keyword>
<dbReference type="GO" id="GO:0008076">
    <property type="term" value="C:voltage-gated potassium channel complex"/>
    <property type="evidence" value="ECO:0007669"/>
    <property type="project" value="InterPro"/>
</dbReference>
<name>A0A553PMA9_TIGCA</name>
<organism evidence="15 16">
    <name type="scientific">Tigriopus californicus</name>
    <name type="common">Marine copepod</name>
    <dbReference type="NCBI Taxonomy" id="6832"/>
    <lineage>
        <taxon>Eukaryota</taxon>
        <taxon>Metazoa</taxon>
        <taxon>Ecdysozoa</taxon>
        <taxon>Arthropoda</taxon>
        <taxon>Crustacea</taxon>
        <taxon>Multicrustacea</taxon>
        <taxon>Hexanauplia</taxon>
        <taxon>Copepoda</taxon>
        <taxon>Harpacticoida</taxon>
        <taxon>Harpacticidae</taxon>
        <taxon>Tigriopus</taxon>
    </lineage>
</organism>
<evidence type="ECO:0000256" key="5">
    <source>
        <dbReference type="ARBA" id="ARBA00022826"/>
    </source>
</evidence>
<keyword evidence="11" id="KW-0407">Ion channel</keyword>
<dbReference type="SUPFAM" id="SSF81324">
    <property type="entry name" value="Voltage-gated potassium channels"/>
    <property type="match status" value="1"/>
</dbReference>
<dbReference type="Proteomes" id="UP000318571">
    <property type="component" value="Chromosome 11"/>
</dbReference>
<evidence type="ECO:0000256" key="8">
    <source>
        <dbReference type="ARBA" id="ARBA00022989"/>
    </source>
</evidence>
<evidence type="ECO:0000313" key="15">
    <source>
        <dbReference type="EMBL" id="TRY78810.1"/>
    </source>
</evidence>
<comment type="caution">
    <text evidence="15">The sequence shown here is derived from an EMBL/GenBank/DDBJ whole genome shotgun (WGS) entry which is preliminary data.</text>
</comment>
<dbReference type="PANTHER" id="PTHR11537:SF254">
    <property type="entry name" value="POTASSIUM VOLTAGE-GATED CHANNEL PROTEIN SHAB"/>
    <property type="match status" value="1"/>
</dbReference>
<dbReference type="GO" id="GO:0001508">
    <property type="term" value="P:action potential"/>
    <property type="evidence" value="ECO:0007669"/>
    <property type="project" value="TreeGrafter"/>
</dbReference>
<dbReference type="InterPro" id="IPR028325">
    <property type="entry name" value="VG_K_chnl"/>
</dbReference>
<evidence type="ECO:0000256" key="6">
    <source>
        <dbReference type="ARBA" id="ARBA00022882"/>
    </source>
</evidence>
<evidence type="ECO:0000256" key="9">
    <source>
        <dbReference type="ARBA" id="ARBA00023065"/>
    </source>
</evidence>
<keyword evidence="5" id="KW-0631">Potassium channel</keyword>
<dbReference type="Gene3D" id="1.20.120.350">
    <property type="entry name" value="Voltage-gated potassium channels. Chain C"/>
    <property type="match status" value="1"/>
</dbReference>
<keyword evidence="2" id="KW-0813">Transport</keyword>
<dbReference type="GO" id="GO:0005251">
    <property type="term" value="F:delayed rectifier potassium channel activity"/>
    <property type="evidence" value="ECO:0007669"/>
    <property type="project" value="TreeGrafter"/>
</dbReference>
<feature type="transmembrane region" description="Helical" evidence="12">
    <location>
        <begin position="239"/>
        <end position="257"/>
    </location>
</feature>
<proteinExistence type="predicted"/>
<dbReference type="OrthoDB" id="415460at2759"/>
<evidence type="ECO:0000256" key="11">
    <source>
        <dbReference type="ARBA" id="ARBA00023303"/>
    </source>
</evidence>
<keyword evidence="3" id="KW-0633">Potassium transport</keyword>
<dbReference type="InterPro" id="IPR011333">
    <property type="entry name" value="SKP1/BTB/POZ_sf"/>
</dbReference>
<dbReference type="PRINTS" id="PR01491">
    <property type="entry name" value="KVCHANNEL"/>
</dbReference>
<dbReference type="Gene3D" id="1.10.287.70">
    <property type="match status" value="1"/>
</dbReference>
<evidence type="ECO:0000256" key="1">
    <source>
        <dbReference type="ARBA" id="ARBA00004141"/>
    </source>
</evidence>
<evidence type="ECO:0000313" key="16">
    <source>
        <dbReference type="Proteomes" id="UP000318571"/>
    </source>
</evidence>
<dbReference type="InterPro" id="IPR027359">
    <property type="entry name" value="Volt_channel_dom_sf"/>
</dbReference>
<evidence type="ECO:0000256" key="12">
    <source>
        <dbReference type="SAM" id="Phobius"/>
    </source>
</evidence>
<dbReference type="OMA" id="FWGIDEM"/>
<feature type="domain" description="Potassium channel tetramerisation-type BTB" evidence="14">
    <location>
        <begin position="34"/>
        <end position="136"/>
    </location>
</feature>
<dbReference type="Pfam" id="PF02214">
    <property type="entry name" value="BTB_2"/>
    <property type="match status" value="1"/>
</dbReference>
<dbReference type="PRINTS" id="PR00169">
    <property type="entry name" value="KCHANNEL"/>
</dbReference>
<dbReference type="STRING" id="6832.A0A553PMA9"/>
<keyword evidence="7" id="KW-0630">Potassium</keyword>
<evidence type="ECO:0000256" key="3">
    <source>
        <dbReference type="ARBA" id="ARBA00022538"/>
    </source>
</evidence>
<dbReference type="PRINTS" id="PR01494">
    <property type="entry name" value="KV9CHANNEL"/>
</dbReference>
<dbReference type="InterPro" id="IPR003971">
    <property type="entry name" value="K_chnl_volt-dep_Kv5/Kv9"/>
</dbReference>
<feature type="transmembrane region" description="Helical" evidence="12">
    <location>
        <begin position="198"/>
        <end position="219"/>
    </location>
</feature>
<sequence length="484" mass="55089">MLSTLEFDLLGDPWPQGSLAANLEPYIRSRSGNVLIDVGGIVHHVRIENFVGSVLPSSRLGRLFRATTKEEVFDLCDHFSEGDPPTVFYDRNSSGFNTVLDIYRTGKLHFTEKSCALVMKQDFDFWGIDEMLLEPCCALKYYPEMEVCSKEQEGELQARQLEQQRALDEDFGDHCLGRIRSKLWNLTEYPESGIDAQISAFFSLFVVVVSTGTFVLGTLEEFQEPEDGNYDDGVERYETIIVILSIIDTVCVTYFTLEYVIRFLCAPRKLHFLVQPMNLVDVFAIIPYFLTIFLHQLEDIQIIGKAGKIVRLVRIMRILRVFKLVRHFAGLQSLIHTMHQAYKELGLLLFLISVTVLTVSCLVYFAERDEGVWSFVDSFWFALMTLTTVGYDLNPRTMLGKVTGGFCALLGVFILTLPIPIVVNSFASYYKNRLWRNEVAVKKRDRIRKATVSRDPSENLFIPGTVPNSALDLGIEMKALNPMV</sequence>
<evidence type="ECO:0000259" key="13">
    <source>
        <dbReference type="Pfam" id="PF00520"/>
    </source>
</evidence>
<evidence type="ECO:0000256" key="4">
    <source>
        <dbReference type="ARBA" id="ARBA00022692"/>
    </source>
</evidence>
<keyword evidence="4 12" id="KW-0812">Transmembrane</keyword>
<keyword evidence="16" id="KW-1185">Reference proteome</keyword>
<evidence type="ECO:0000256" key="10">
    <source>
        <dbReference type="ARBA" id="ARBA00023136"/>
    </source>
</evidence>
<accession>A0A553PMA9</accession>
<comment type="subcellular location">
    <subcellularLocation>
        <location evidence="1">Membrane</location>
        <topology evidence="1">Multi-pass membrane protein</topology>
    </subcellularLocation>
</comment>
<protein>
    <recommendedName>
        <fullName evidence="17">BTB domain-containing protein</fullName>
    </recommendedName>
</protein>
<feature type="domain" description="Ion transport" evidence="13">
    <location>
        <begin position="198"/>
        <end position="432"/>
    </location>
</feature>
<feature type="transmembrane region" description="Helical" evidence="12">
    <location>
        <begin position="405"/>
        <end position="427"/>
    </location>
</feature>
<dbReference type="PANTHER" id="PTHR11537">
    <property type="entry name" value="VOLTAGE-GATED POTASSIUM CHANNEL"/>
    <property type="match status" value="1"/>
</dbReference>
<dbReference type="InterPro" id="IPR003968">
    <property type="entry name" value="K_chnl_volt-dep_Kv"/>
</dbReference>
<keyword evidence="10 12" id="KW-0472">Membrane</keyword>
<dbReference type="InterPro" id="IPR005821">
    <property type="entry name" value="Ion_trans_dom"/>
</dbReference>
<evidence type="ECO:0000259" key="14">
    <source>
        <dbReference type="Pfam" id="PF02214"/>
    </source>
</evidence>
<feature type="transmembrane region" description="Helical" evidence="12">
    <location>
        <begin position="278"/>
        <end position="297"/>
    </location>
</feature>
<dbReference type="Gene3D" id="3.30.710.10">
    <property type="entry name" value="Potassium Channel Kv1.1, Chain A"/>
    <property type="match status" value="1"/>
</dbReference>
<feature type="transmembrane region" description="Helical" evidence="12">
    <location>
        <begin position="345"/>
        <end position="366"/>
    </location>
</feature>
<dbReference type="GO" id="GO:0051260">
    <property type="term" value="P:protein homooligomerization"/>
    <property type="evidence" value="ECO:0007669"/>
    <property type="project" value="InterPro"/>
</dbReference>
<keyword evidence="9" id="KW-0406">Ion transport</keyword>